<dbReference type="CDD" id="cd11284">
    <property type="entry name" value="ADF_Twf-C_like"/>
    <property type="match status" value="1"/>
</dbReference>
<protein>
    <submittedName>
        <fullName evidence="11">Twinfilin actin binding protein 2</fullName>
    </submittedName>
</protein>
<evidence type="ECO:0000256" key="4">
    <source>
        <dbReference type="ARBA" id="ARBA00022490"/>
    </source>
</evidence>
<dbReference type="Bgee" id="ENSMFAG00000030787">
    <property type="expression patterns" value="Expressed in heart and 13 other cell types or tissues"/>
</dbReference>
<dbReference type="InterPro" id="IPR028458">
    <property type="entry name" value="Twinfilin"/>
</dbReference>
<dbReference type="GO" id="GO:0048471">
    <property type="term" value="C:perinuclear region of cytoplasm"/>
    <property type="evidence" value="ECO:0007669"/>
    <property type="project" value="UniProtKB-SubCell"/>
</dbReference>
<accession>A0A2K5URU5</accession>
<dbReference type="GO" id="GO:0030042">
    <property type="term" value="P:actin filament depolymerization"/>
    <property type="evidence" value="ECO:0007669"/>
    <property type="project" value="TreeGrafter"/>
</dbReference>
<evidence type="ECO:0000256" key="9">
    <source>
        <dbReference type="SAM" id="MobiDB-lite"/>
    </source>
</evidence>
<proteinExistence type="inferred from homology"/>
<evidence type="ECO:0000313" key="12">
    <source>
        <dbReference type="Proteomes" id="UP000233100"/>
    </source>
</evidence>
<feature type="compositionally biased region" description="Basic residues" evidence="9">
    <location>
        <begin position="352"/>
        <end position="361"/>
    </location>
</feature>
<dbReference type="Proteomes" id="UP000233100">
    <property type="component" value="Chromosome 2"/>
</dbReference>
<evidence type="ECO:0000313" key="11">
    <source>
        <dbReference type="Ensembl" id="ENSMFAP00000015141.2"/>
    </source>
</evidence>
<dbReference type="VEuPathDB" id="HostDB:ENSMFAG00000030787"/>
<name>A0A2K5URU5_MACFA</name>
<dbReference type="GO" id="GO:0010976">
    <property type="term" value="P:positive regulation of neuron projection development"/>
    <property type="evidence" value="ECO:0007669"/>
    <property type="project" value="TreeGrafter"/>
</dbReference>
<keyword evidence="5" id="KW-0677">Repeat</keyword>
<keyword evidence="6" id="KW-0007">Acetylation</keyword>
<dbReference type="GO" id="GO:0051015">
    <property type="term" value="F:actin filament binding"/>
    <property type="evidence" value="ECO:0007669"/>
    <property type="project" value="TreeGrafter"/>
</dbReference>
<comment type="subcellular location">
    <subcellularLocation>
        <location evidence="1">Cytoplasm</location>
        <location evidence="1">Cytoskeleton</location>
    </subcellularLocation>
    <subcellularLocation>
        <location evidence="2">Cytoplasm</location>
        <location evidence="2">Perinuclear region</location>
    </subcellularLocation>
</comment>
<feature type="domain" description="ADF-H" evidence="10">
    <location>
        <begin position="177"/>
        <end position="335"/>
    </location>
</feature>
<dbReference type="CDD" id="cd11285">
    <property type="entry name" value="ADF_Twf-N_like"/>
    <property type="match status" value="1"/>
</dbReference>
<sequence>MAHQTGIHATEELKEFFAKARAGSVRLIKVVIEDEQLVLGASQEPVGRWDQDYDRAVLPLLDAQQPCYLLYRLDSQNAQGFEWLFLAWSPDNSPVRLKMLYAATRATVKKEFGGGHIKDELFGTVKDDLSFAGYQKHLSSCAAPAPLTSAERELQQIRINEVKTEISVESKHQTLQGLAFPLQPEAQRALQQLKQKMVNYIQLAASFCPGRSGCPFQAKWLLPSKKLDLERETIELVHTEPTDVAHLPSRVPRDAARYHFFLYKHTHEGDPLESVVFIYSMPGYKCSIKERMLYSSCKSRLLDSVEQDFHLEIAKKIEIGDGAELTAEFLYDEVHPKQHAFKQAFAKPKGPGGKRGHKRLIRGPGENGDDS</sequence>
<dbReference type="FunFam" id="3.40.20.10:FF:000012">
    <property type="entry name" value="Twinfilin-1 isoform 1"/>
    <property type="match status" value="1"/>
</dbReference>
<dbReference type="GO" id="GO:0030016">
    <property type="term" value="C:myofibril"/>
    <property type="evidence" value="ECO:0007669"/>
    <property type="project" value="TreeGrafter"/>
</dbReference>
<feature type="region of interest" description="Disordered" evidence="9">
    <location>
        <begin position="344"/>
        <end position="371"/>
    </location>
</feature>
<dbReference type="PROSITE" id="PS51263">
    <property type="entry name" value="ADF_H"/>
    <property type="match status" value="2"/>
</dbReference>
<keyword evidence="8" id="KW-0206">Cytoskeleton</keyword>
<dbReference type="FunFam" id="3.40.20.10:FF:000007">
    <property type="entry name" value="Twinfilin-1 isoform 1"/>
    <property type="match status" value="1"/>
</dbReference>
<organism evidence="11 12">
    <name type="scientific">Macaca fascicularis</name>
    <name type="common">Crab-eating macaque</name>
    <name type="synonym">Cynomolgus monkey</name>
    <dbReference type="NCBI Taxonomy" id="9541"/>
    <lineage>
        <taxon>Eukaryota</taxon>
        <taxon>Metazoa</taxon>
        <taxon>Chordata</taxon>
        <taxon>Craniata</taxon>
        <taxon>Vertebrata</taxon>
        <taxon>Euteleostomi</taxon>
        <taxon>Mammalia</taxon>
        <taxon>Eutheria</taxon>
        <taxon>Euarchontoglires</taxon>
        <taxon>Primates</taxon>
        <taxon>Haplorrhini</taxon>
        <taxon>Catarrhini</taxon>
        <taxon>Cercopithecidae</taxon>
        <taxon>Cercopithecinae</taxon>
        <taxon>Macaca</taxon>
    </lineage>
</organism>
<keyword evidence="4" id="KW-0963">Cytoplasm</keyword>
<reference evidence="11" key="2">
    <citation type="submission" date="2025-08" db="UniProtKB">
        <authorList>
            <consortium name="Ensembl"/>
        </authorList>
    </citation>
    <scope>IDENTIFICATION</scope>
</reference>
<dbReference type="Gene3D" id="3.40.20.10">
    <property type="entry name" value="Severin"/>
    <property type="match status" value="2"/>
</dbReference>
<dbReference type="GO" id="GO:0010591">
    <property type="term" value="P:regulation of lamellipodium assembly"/>
    <property type="evidence" value="ECO:0007669"/>
    <property type="project" value="TreeGrafter"/>
</dbReference>
<dbReference type="GeneTree" id="ENSGT00530000063868"/>
<evidence type="ECO:0000256" key="5">
    <source>
        <dbReference type="ARBA" id="ARBA00022737"/>
    </source>
</evidence>
<dbReference type="InterPro" id="IPR002108">
    <property type="entry name" value="ADF-H"/>
</dbReference>
<dbReference type="GO" id="GO:0003785">
    <property type="term" value="F:actin monomer binding"/>
    <property type="evidence" value="ECO:0007669"/>
    <property type="project" value="TreeGrafter"/>
</dbReference>
<evidence type="ECO:0000256" key="6">
    <source>
        <dbReference type="ARBA" id="ARBA00022990"/>
    </source>
</evidence>
<keyword evidence="7" id="KW-0009">Actin-binding</keyword>
<evidence type="ECO:0000256" key="3">
    <source>
        <dbReference type="ARBA" id="ARBA00009557"/>
    </source>
</evidence>
<keyword evidence="12" id="KW-1185">Reference proteome</keyword>
<comment type="similarity">
    <text evidence="3">Belongs to the actin-binding proteins ADF family. Twinfilin subfamily.</text>
</comment>
<dbReference type="GO" id="GO:0005884">
    <property type="term" value="C:actin filament"/>
    <property type="evidence" value="ECO:0007669"/>
    <property type="project" value="TreeGrafter"/>
</dbReference>
<evidence type="ECO:0000259" key="10">
    <source>
        <dbReference type="PROSITE" id="PS51263"/>
    </source>
</evidence>
<dbReference type="SUPFAM" id="SSF55753">
    <property type="entry name" value="Actin depolymerizing proteins"/>
    <property type="match status" value="2"/>
</dbReference>
<dbReference type="InterPro" id="IPR029006">
    <property type="entry name" value="ADF-H/Gelsolin-like_dom_sf"/>
</dbReference>
<dbReference type="PANTHER" id="PTHR13759">
    <property type="entry name" value="TWINFILIN"/>
    <property type="match status" value="1"/>
</dbReference>
<gene>
    <name evidence="11" type="primary">TWF2</name>
</gene>
<evidence type="ECO:0000256" key="8">
    <source>
        <dbReference type="ARBA" id="ARBA00023212"/>
    </source>
</evidence>
<dbReference type="SMART" id="SM00102">
    <property type="entry name" value="ADF"/>
    <property type="match status" value="2"/>
</dbReference>
<dbReference type="Ensembl" id="ENSMFAT00000065660.2">
    <property type="protein sequence ID" value="ENSMFAP00000015141.2"/>
    <property type="gene ID" value="ENSMFAG00000030787.2"/>
</dbReference>
<dbReference type="PANTHER" id="PTHR13759:SF9">
    <property type="entry name" value="TWINFILIN-2"/>
    <property type="match status" value="1"/>
</dbReference>
<dbReference type="STRING" id="9541.ENSMFAP00000015141"/>
<evidence type="ECO:0000256" key="2">
    <source>
        <dbReference type="ARBA" id="ARBA00004556"/>
    </source>
</evidence>
<dbReference type="Pfam" id="PF00241">
    <property type="entry name" value="Cofilin_ADF"/>
    <property type="match status" value="2"/>
</dbReference>
<reference evidence="11" key="3">
    <citation type="submission" date="2025-09" db="UniProtKB">
        <authorList>
            <consortium name="Ensembl"/>
        </authorList>
    </citation>
    <scope>IDENTIFICATION</scope>
</reference>
<reference evidence="11 12" key="1">
    <citation type="submission" date="2013-03" db="EMBL/GenBank/DDBJ databases">
        <authorList>
            <person name="Warren W."/>
            <person name="Wilson R.K."/>
        </authorList>
    </citation>
    <scope>NUCLEOTIDE SEQUENCE</scope>
</reference>
<feature type="domain" description="ADF-H" evidence="10">
    <location>
        <begin position="4"/>
        <end position="139"/>
    </location>
</feature>
<evidence type="ECO:0000256" key="1">
    <source>
        <dbReference type="ARBA" id="ARBA00004245"/>
    </source>
</evidence>
<dbReference type="AlphaFoldDB" id="A0A2K5URU5"/>
<evidence type="ECO:0000256" key="7">
    <source>
        <dbReference type="ARBA" id="ARBA00023203"/>
    </source>
</evidence>
<dbReference type="GO" id="GO:0051016">
    <property type="term" value="P:barbed-end actin filament capping"/>
    <property type="evidence" value="ECO:0007669"/>
    <property type="project" value="TreeGrafter"/>
</dbReference>